<proteinExistence type="predicted"/>
<feature type="region of interest" description="Disordered" evidence="1">
    <location>
        <begin position="1"/>
        <end position="70"/>
    </location>
</feature>
<evidence type="ECO:0000256" key="1">
    <source>
        <dbReference type="SAM" id="MobiDB-lite"/>
    </source>
</evidence>
<evidence type="ECO:0000313" key="2">
    <source>
        <dbReference type="EMBL" id="KAJ8361001.1"/>
    </source>
</evidence>
<organism evidence="2 3">
    <name type="scientific">Synaphobranchus kaupii</name>
    <name type="common">Kaup's arrowtooth eel</name>
    <dbReference type="NCBI Taxonomy" id="118154"/>
    <lineage>
        <taxon>Eukaryota</taxon>
        <taxon>Metazoa</taxon>
        <taxon>Chordata</taxon>
        <taxon>Craniata</taxon>
        <taxon>Vertebrata</taxon>
        <taxon>Euteleostomi</taxon>
        <taxon>Actinopterygii</taxon>
        <taxon>Neopterygii</taxon>
        <taxon>Teleostei</taxon>
        <taxon>Anguilliformes</taxon>
        <taxon>Synaphobranchidae</taxon>
        <taxon>Synaphobranchus</taxon>
    </lineage>
</organism>
<dbReference type="EMBL" id="JAINUF010000005">
    <property type="protein sequence ID" value="KAJ8361001.1"/>
    <property type="molecule type" value="Genomic_DNA"/>
</dbReference>
<keyword evidence="3" id="KW-1185">Reference proteome</keyword>
<sequence length="116" mass="12780">MAYNKPPTPIACRNLTATRHGTLTGGRLDGSGRDRRSHLCSRQERGARGQRSPFLAARSEPREQSRRGSWGSCRGICLQRKVLSFVMQMVLSGSPGWRREGDYGVRANCSGISGLM</sequence>
<gene>
    <name evidence="2" type="ORF">SKAU_G00175260</name>
</gene>
<reference evidence="2" key="1">
    <citation type="journal article" date="2023" name="Science">
        <title>Genome structures resolve the early diversification of teleost fishes.</title>
        <authorList>
            <person name="Parey E."/>
            <person name="Louis A."/>
            <person name="Montfort J."/>
            <person name="Bouchez O."/>
            <person name="Roques C."/>
            <person name="Iampietro C."/>
            <person name="Lluch J."/>
            <person name="Castinel A."/>
            <person name="Donnadieu C."/>
            <person name="Desvignes T."/>
            <person name="Floi Bucao C."/>
            <person name="Jouanno E."/>
            <person name="Wen M."/>
            <person name="Mejri S."/>
            <person name="Dirks R."/>
            <person name="Jansen H."/>
            <person name="Henkel C."/>
            <person name="Chen W.J."/>
            <person name="Zahm M."/>
            <person name="Cabau C."/>
            <person name="Klopp C."/>
            <person name="Thompson A.W."/>
            <person name="Robinson-Rechavi M."/>
            <person name="Braasch I."/>
            <person name="Lecointre G."/>
            <person name="Bobe J."/>
            <person name="Postlethwait J.H."/>
            <person name="Berthelot C."/>
            <person name="Roest Crollius H."/>
            <person name="Guiguen Y."/>
        </authorList>
    </citation>
    <scope>NUCLEOTIDE SEQUENCE</scope>
    <source>
        <strain evidence="2">WJC10195</strain>
    </source>
</reference>
<protein>
    <submittedName>
        <fullName evidence="2">Uncharacterized protein</fullName>
    </submittedName>
</protein>
<name>A0A9Q1FLB7_SYNKA</name>
<evidence type="ECO:0000313" key="3">
    <source>
        <dbReference type="Proteomes" id="UP001152622"/>
    </source>
</evidence>
<comment type="caution">
    <text evidence="2">The sequence shown here is derived from an EMBL/GenBank/DDBJ whole genome shotgun (WGS) entry which is preliminary data.</text>
</comment>
<accession>A0A9Q1FLB7</accession>
<dbReference type="Proteomes" id="UP001152622">
    <property type="component" value="Chromosome 5"/>
</dbReference>
<dbReference type="AlphaFoldDB" id="A0A9Q1FLB7"/>